<sequence>MSLKHYAIEGNSLSMKGKYIQSLIKGAGEIKELDGKKGILFSNITLDKLIDEEVTHDQFVLSGDPNRSIRTFSSGEQKKALLKYLMSLKPEFIVLDNPFDCLDIQSVEALKQELMLIATHTPIVQIFKRHHDIMPFISEVLFIENETHSKIYTKDEFEQLHLHKEKAFLNTCIPSPLKPFENILNVLVEFQGVSVNYEERSIIKDIHWKICPGDFWHLVGPNGSGKTTMLSMIFGDNPKAFGQPIYLFGTKKGSGESVWDIKEKIGYFTPSMTERFHSSQSVEQMVISGLVDSVGLYQKPTDLQKKLAGQWLQLLGLADKANERFNRLSQVNQRMVLIARAMIKHPPLLILDEPSTGLNDYSASVMVQLIQKISAESSTAIVYVSHRHEEGLYPKNIFELKDSGDGYVGVIQ</sequence>
<dbReference type="RefSeq" id="WP_301192273.1">
    <property type="nucleotide sequence ID" value="NZ_JAPDPJ010000063.1"/>
</dbReference>
<dbReference type="InterPro" id="IPR027417">
    <property type="entry name" value="P-loop_NTPase"/>
</dbReference>
<keyword evidence="7" id="KW-1185">Reference proteome</keyword>
<accession>A0AAE3SGV6</accession>
<keyword evidence="3" id="KW-0547">Nucleotide-binding</keyword>
<dbReference type="PANTHER" id="PTHR42734">
    <property type="entry name" value="METAL TRANSPORT SYSTEM ATP-BINDING PROTEIN TM_0124-RELATED"/>
    <property type="match status" value="1"/>
</dbReference>
<dbReference type="GO" id="GO:0016887">
    <property type="term" value="F:ATP hydrolysis activity"/>
    <property type="evidence" value="ECO:0007669"/>
    <property type="project" value="InterPro"/>
</dbReference>
<evidence type="ECO:0000313" key="7">
    <source>
        <dbReference type="Proteomes" id="UP001209229"/>
    </source>
</evidence>
<dbReference type="AlphaFoldDB" id="A0AAE3SGV6"/>
<evidence type="ECO:0000256" key="4">
    <source>
        <dbReference type="ARBA" id="ARBA00022840"/>
    </source>
</evidence>
<dbReference type="Proteomes" id="UP001209229">
    <property type="component" value="Unassembled WGS sequence"/>
</dbReference>
<protein>
    <submittedName>
        <fullName evidence="6">ATP-binding cassette domain-containing protein</fullName>
    </submittedName>
</protein>
<evidence type="ECO:0000313" key="6">
    <source>
        <dbReference type="EMBL" id="MCW3788716.1"/>
    </source>
</evidence>
<evidence type="ECO:0000259" key="5">
    <source>
        <dbReference type="PROSITE" id="PS50893"/>
    </source>
</evidence>
<dbReference type="InterPro" id="IPR003439">
    <property type="entry name" value="ABC_transporter-like_ATP-bd"/>
</dbReference>
<comment type="caution">
    <text evidence="6">The sequence shown here is derived from an EMBL/GenBank/DDBJ whole genome shotgun (WGS) entry which is preliminary data.</text>
</comment>
<dbReference type="InterPro" id="IPR003593">
    <property type="entry name" value="AAA+_ATPase"/>
</dbReference>
<dbReference type="Pfam" id="PF00005">
    <property type="entry name" value="ABC_tran"/>
    <property type="match status" value="1"/>
</dbReference>
<dbReference type="PROSITE" id="PS50893">
    <property type="entry name" value="ABC_TRANSPORTER_2"/>
    <property type="match status" value="1"/>
</dbReference>
<proteinExistence type="inferred from homology"/>
<reference evidence="6" key="1">
    <citation type="submission" date="2022-10" db="EMBL/GenBank/DDBJ databases">
        <authorList>
            <person name="Yu W.X."/>
        </authorList>
    </citation>
    <scope>NUCLEOTIDE SEQUENCE</scope>
    <source>
        <strain evidence="6">AAT</strain>
    </source>
</reference>
<keyword evidence="4 6" id="KW-0067">ATP-binding</keyword>
<evidence type="ECO:0000256" key="3">
    <source>
        <dbReference type="ARBA" id="ARBA00022741"/>
    </source>
</evidence>
<dbReference type="PANTHER" id="PTHR42734:SF17">
    <property type="entry name" value="METAL TRANSPORT SYSTEM ATP-BINDING PROTEIN TM_0124-RELATED"/>
    <property type="match status" value="1"/>
</dbReference>
<dbReference type="GO" id="GO:0005524">
    <property type="term" value="F:ATP binding"/>
    <property type="evidence" value="ECO:0007669"/>
    <property type="project" value="UniProtKB-KW"/>
</dbReference>
<dbReference type="SUPFAM" id="SSF52540">
    <property type="entry name" value="P-loop containing nucleoside triphosphate hydrolases"/>
    <property type="match status" value="2"/>
</dbReference>
<name>A0AAE3SGV6_9BACT</name>
<dbReference type="InterPro" id="IPR050153">
    <property type="entry name" value="Metal_Ion_Import_ABC"/>
</dbReference>
<comment type="similarity">
    <text evidence="1">Belongs to the ABC transporter superfamily.</text>
</comment>
<keyword evidence="2" id="KW-0813">Transport</keyword>
<evidence type="ECO:0000256" key="2">
    <source>
        <dbReference type="ARBA" id="ARBA00022448"/>
    </source>
</evidence>
<organism evidence="6 7">
    <name type="scientific">Plebeiibacterium sediminum</name>
    <dbReference type="NCBI Taxonomy" id="2992112"/>
    <lineage>
        <taxon>Bacteria</taxon>
        <taxon>Pseudomonadati</taxon>
        <taxon>Bacteroidota</taxon>
        <taxon>Bacteroidia</taxon>
        <taxon>Marinilabiliales</taxon>
        <taxon>Marinilabiliaceae</taxon>
        <taxon>Plebeiibacterium</taxon>
    </lineage>
</organism>
<dbReference type="Gene3D" id="3.40.50.300">
    <property type="entry name" value="P-loop containing nucleotide triphosphate hydrolases"/>
    <property type="match status" value="2"/>
</dbReference>
<gene>
    <name evidence="6" type="ORF">OM075_19760</name>
</gene>
<feature type="domain" description="ABC transporter" evidence="5">
    <location>
        <begin position="188"/>
        <end position="410"/>
    </location>
</feature>
<evidence type="ECO:0000256" key="1">
    <source>
        <dbReference type="ARBA" id="ARBA00005417"/>
    </source>
</evidence>
<dbReference type="EMBL" id="JAPDPJ010000063">
    <property type="protein sequence ID" value="MCW3788716.1"/>
    <property type="molecule type" value="Genomic_DNA"/>
</dbReference>
<dbReference type="SMART" id="SM00382">
    <property type="entry name" value="AAA"/>
    <property type="match status" value="1"/>
</dbReference>